<dbReference type="PANTHER" id="PTHR46093">
    <property type="entry name" value="ACYL-COA-BINDING DOMAIN-CONTAINING PROTEIN 5"/>
    <property type="match status" value="1"/>
</dbReference>
<dbReference type="InterPro" id="IPR015915">
    <property type="entry name" value="Kelch-typ_b-propeller"/>
</dbReference>
<keyword evidence="1" id="KW-0880">Kelch repeat</keyword>
<evidence type="ECO:0000313" key="3">
    <source>
        <dbReference type="EMBL" id="GIQ87241.1"/>
    </source>
</evidence>
<comment type="caution">
    <text evidence="3">The sequence shown here is derived from an EMBL/GenBank/DDBJ whole genome shotgun (WGS) entry which is preliminary data.</text>
</comment>
<dbReference type="OrthoDB" id="10251809at2759"/>
<protein>
    <submittedName>
        <fullName evidence="3">Uncharacterized protein</fullName>
    </submittedName>
</protein>
<evidence type="ECO:0000256" key="1">
    <source>
        <dbReference type="ARBA" id="ARBA00022441"/>
    </source>
</evidence>
<dbReference type="PANTHER" id="PTHR46093:SF18">
    <property type="entry name" value="FIBRONECTIN TYPE-III DOMAIN-CONTAINING PROTEIN"/>
    <property type="match status" value="1"/>
</dbReference>
<dbReference type="AlphaFoldDB" id="A0A9K3D1Z7"/>
<evidence type="ECO:0000256" key="2">
    <source>
        <dbReference type="ARBA" id="ARBA00022737"/>
    </source>
</evidence>
<gene>
    <name evidence="3" type="ORF">KIPB_009240</name>
</gene>
<keyword evidence="4" id="KW-1185">Reference proteome</keyword>
<dbReference type="EMBL" id="BDIP01003080">
    <property type="protein sequence ID" value="GIQ87241.1"/>
    <property type="molecule type" value="Genomic_DNA"/>
</dbReference>
<dbReference type="SUPFAM" id="SSF117281">
    <property type="entry name" value="Kelch motif"/>
    <property type="match status" value="1"/>
</dbReference>
<accession>A0A9K3D1Z7</accession>
<dbReference type="Gene3D" id="2.120.10.80">
    <property type="entry name" value="Kelch-type beta propeller"/>
    <property type="match status" value="1"/>
</dbReference>
<name>A0A9K3D1Z7_9EUKA</name>
<organism evidence="3 4">
    <name type="scientific">Kipferlia bialata</name>
    <dbReference type="NCBI Taxonomy" id="797122"/>
    <lineage>
        <taxon>Eukaryota</taxon>
        <taxon>Metamonada</taxon>
        <taxon>Carpediemonas-like organisms</taxon>
        <taxon>Kipferlia</taxon>
    </lineage>
</organism>
<sequence length="357" mass="38449">MQDLLGLSVRVSRLEELGFWPGKGCAVARLSPTSLLVLGRQSARETEYPPCCILTLMDTEDDTDSPPTTKTHPNISIDLEALQCPIPTDRAGFTATVVGPCVYVFGGRDKASGHHNQMYILDPGARLWTTVPLPPESEYLCDCKPGVCCECATYPPQRSDHCAWPMGDRYLCITGGHGPSTYYRDMWVYDTQHVPIVPTVPTVPTVHGWTRPPHVAPHSMSGSVHGVVAEGEGEGEGEGVCHIIGGSQTVFTGCIGSGHFTLSAKAGWHRMPNPGLTTLHGAFLSTQRHIILIGGDVHSSSLSVYDTVSGEWTRGADRGRVPTKLRDCKGCMLSPTLGIVVGEGVAIVIRVEEHEAE</sequence>
<keyword evidence="2" id="KW-0677">Repeat</keyword>
<proteinExistence type="predicted"/>
<dbReference type="Pfam" id="PF24681">
    <property type="entry name" value="Kelch_KLHDC2_KLHL20_DRC7"/>
    <property type="match status" value="1"/>
</dbReference>
<dbReference type="Proteomes" id="UP000265618">
    <property type="component" value="Unassembled WGS sequence"/>
</dbReference>
<evidence type="ECO:0000313" key="4">
    <source>
        <dbReference type="Proteomes" id="UP000265618"/>
    </source>
</evidence>
<reference evidence="3 4" key="1">
    <citation type="journal article" date="2018" name="PLoS ONE">
        <title>The draft genome of Kipferlia bialata reveals reductive genome evolution in fornicate parasites.</title>
        <authorList>
            <person name="Tanifuji G."/>
            <person name="Takabayashi S."/>
            <person name="Kume K."/>
            <person name="Takagi M."/>
            <person name="Nakayama T."/>
            <person name="Kamikawa R."/>
            <person name="Inagaki Y."/>
            <person name="Hashimoto T."/>
        </authorList>
    </citation>
    <scope>NUCLEOTIDE SEQUENCE [LARGE SCALE GENOMIC DNA]</scope>
    <source>
        <strain evidence="3">NY0173</strain>
    </source>
</reference>